<sequence length="52" mass="5933">MSSLEPSPRKPSDGRYFTAVQKKSSPLCCSIVMLSTAFQNRLIWQSLLLYPR</sequence>
<name>A0A0A9BNJ4_ARUDO</name>
<proteinExistence type="predicted"/>
<evidence type="ECO:0000313" key="1">
    <source>
        <dbReference type="EMBL" id="JAD60842.1"/>
    </source>
</evidence>
<dbReference type="EMBL" id="GBRH01237053">
    <property type="protein sequence ID" value="JAD60842.1"/>
    <property type="molecule type" value="Transcribed_RNA"/>
</dbReference>
<reference evidence="1" key="2">
    <citation type="journal article" date="2015" name="Data Brief">
        <title>Shoot transcriptome of the giant reed, Arundo donax.</title>
        <authorList>
            <person name="Barrero R.A."/>
            <person name="Guerrero F.D."/>
            <person name="Moolhuijzen P."/>
            <person name="Goolsby J.A."/>
            <person name="Tidwell J."/>
            <person name="Bellgard S.E."/>
            <person name="Bellgard M.I."/>
        </authorList>
    </citation>
    <scope>NUCLEOTIDE SEQUENCE</scope>
    <source>
        <tissue evidence="1">Shoot tissue taken approximately 20 cm above the soil surface</tissue>
    </source>
</reference>
<reference evidence="1" key="1">
    <citation type="submission" date="2014-09" db="EMBL/GenBank/DDBJ databases">
        <authorList>
            <person name="Magalhaes I.L.F."/>
            <person name="Oliveira U."/>
            <person name="Santos F.R."/>
            <person name="Vidigal T.H.D.A."/>
            <person name="Brescovit A.D."/>
            <person name="Santos A.J."/>
        </authorList>
    </citation>
    <scope>NUCLEOTIDE SEQUENCE</scope>
    <source>
        <tissue evidence="1">Shoot tissue taken approximately 20 cm above the soil surface</tissue>
    </source>
</reference>
<dbReference type="AlphaFoldDB" id="A0A0A9BNJ4"/>
<organism evidence="1">
    <name type="scientific">Arundo donax</name>
    <name type="common">Giant reed</name>
    <name type="synonym">Donax arundinaceus</name>
    <dbReference type="NCBI Taxonomy" id="35708"/>
    <lineage>
        <taxon>Eukaryota</taxon>
        <taxon>Viridiplantae</taxon>
        <taxon>Streptophyta</taxon>
        <taxon>Embryophyta</taxon>
        <taxon>Tracheophyta</taxon>
        <taxon>Spermatophyta</taxon>
        <taxon>Magnoliopsida</taxon>
        <taxon>Liliopsida</taxon>
        <taxon>Poales</taxon>
        <taxon>Poaceae</taxon>
        <taxon>PACMAD clade</taxon>
        <taxon>Arundinoideae</taxon>
        <taxon>Arundineae</taxon>
        <taxon>Arundo</taxon>
    </lineage>
</organism>
<protein>
    <submittedName>
        <fullName evidence="1">Uncharacterized protein</fullName>
    </submittedName>
</protein>
<accession>A0A0A9BNJ4</accession>